<evidence type="ECO:0000313" key="2">
    <source>
        <dbReference type="EMBL" id="GFH57249.1"/>
    </source>
</evidence>
<dbReference type="InterPro" id="IPR026906">
    <property type="entry name" value="LRR_5"/>
</dbReference>
<dbReference type="SUPFAM" id="SSF52058">
    <property type="entry name" value="L domain-like"/>
    <property type="match status" value="1"/>
</dbReference>
<keyword evidence="1" id="KW-0175">Coiled coil</keyword>
<dbReference type="PANTHER" id="PTHR45661">
    <property type="entry name" value="SURFACE ANTIGEN"/>
    <property type="match status" value="1"/>
</dbReference>
<sequence length="384" mass="43986">MKVATVEGLLTLYYDGSELWSDELEYSDFSKEDKDEFWKRCWEHYHQERQSWQQIIVIEGVIEIPFSTFEGCYNIQRVIFADTVTTIKYDAFSRCRNLKFIKWSINLHCICSSAFEGCDLSSVFLPPRCKLIGQGAFKGNRNLEILNVPKDVELETGVPELGIVDHTKLLESSPFEDASPVVLDWLKNINNIFPLHRVCSSYEPSLEIILDTTKEIGGEKAFKLENSIGITASQYLQENPYATVTEKEIIEKYVLQIGGIDQEEEMLQLKKREAEKDIQILSLREIITAREHENNALKQEISALKLQLSSENESSDNSIIPMKRSKTNESVASMDTTNKEVADLQSENEDLVQQLKIEKSNHLSTIARLEDARKTLKEAYANQK</sequence>
<dbReference type="Proteomes" id="UP001054902">
    <property type="component" value="Unassembled WGS sequence"/>
</dbReference>
<dbReference type="EMBL" id="BLLK01000057">
    <property type="protein sequence ID" value="GFH57249.1"/>
    <property type="molecule type" value="Genomic_DNA"/>
</dbReference>
<name>A0AAD3D3V5_9STRA</name>
<feature type="coiled-coil region" evidence="1">
    <location>
        <begin position="264"/>
        <end position="372"/>
    </location>
</feature>
<gene>
    <name evidence="2" type="ORF">CTEN210_13725</name>
</gene>
<accession>A0AAD3D3V5</accession>
<comment type="caution">
    <text evidence="2">The sequence shown here is derived from an EMBL/GenBank/DDBJ whole genome shotgun (WGS) entry which is preliminary data.</text>
</comment>
<evidence type="ECO:0000256" key="1">
    <source>
        <dbReference type="SAM" id="Coils"/>
    </source>
</evidence>
<evidence type="ECO:0008006" key="4">
    <source>
        <dbReference type="Google" id="ProtNLM"/>
    </source>
</evidence>
<dbReference type="Pfam" id="PF13306">
    <property type="entry name" value="LRR_5"/>
    <property type="match status" value="1"/>
</dbReference>
<dbReference type="InterPro" id="IPR053139">
    <property type="entry name" value="Surface_bspA-like"/>
</dbReference>
<evidence type="ECO:0000313" key="3">
    <source>
        <dbReference type="Proteomes" id="UP001054902"/>
    </source>
</evidence>
<dbReference type="AlphaFoldDB" id="A0AAD3D3V5"/>
<dbReference type="InterPro" id="IPR032675">
    <property type="entry name" value="LRR_dom_sf"/>
</dbReference>
<organism evidence="2 3">
    <name type="scientific">Chaetoceros tenuissimus</name>
    <dbReference type="NCBI Taxonomy" id="426638"/>
    <lineage>
        <taxon>Eukaryota</taxon>
        <taxon>Sar</taxon>
        <taxon>Stramenopiles</taxon>
        <taxon>Ochrophyta</taxon>
        <taxon>Bacillariophyta</taxon>
        <taxon>Coscinodiscophyceae</taxon>
        <taxon>Chaetocerotophycidae</taxon>
        <taxon>Chaetocerotales</taxon>
        <taxon>Chaetocerotaceae</taxon>
        <taxon>Chaetoceros</taxon>
    </lineage>
</organism>
<dbReference type="Gene3D" id="3.80.10.10">
    <property type="entry name" value="Ribonuclease Inhibitor"/>
    <property type="match status" value="1"/>
</dbReference>
<dbReference type="PANTHER" id="PTHR45661:SF3">
    <property type="entry name" value="IG-LIKE DOMAIN-CONTAINING PROTEIN"/>
    <property type="match status" value="1"/>
</dbReference>
<keyword evidence="3" id="KW-1185">Reference proteome</keyword>
<proteinExistence type="predicted"/>
<reference evidence="2 3" key="1">
    <citation type="journal article" date="2021" name="Sci. Rep.">
        <title>The genome of the diatom Chaetoceros tenuissimus carries an ancient integrated fragment of an extant virus.</title>
        <authorList>
            <person name="Hongo Y."/>
            <person name="Kimura K."/>
            <person name="Takaki Y."/>
            <person name="Yoshida Y."/>
            <person name="Baba S."/>
            <person name="Kobayashi G."/>
            <person name="Nagasaki K."/>
            <person name="Hano T."/>
            <person name="Tomaru Y."/>
        </authorList>
    </citation>
    <scope>NUCLEOTIDE SEQUENCE [LARGE SCALE GENOMIC DNA]</scope>
    <source>
        <strain evidence="2 3">NIES-3715</strain>
    </source>
</reference>
<protein>
    <recommendedName>
        <fullName evidence="4">Leucine-rich repeat domain-containing protein</fullName>
    </recommendedName>
</protein>